<name>A0ABU2KG58_9FLAO</name>
<dbReference type="PANTHER" id="PTHR44520:SF2">
    <property type="entry name" value="RESPONSE REGULATOR RCP1"/>
    <property type="match status" value="1"/>
</dbReference>
<feature type="domain" description="Response regulatory" evidence="2">
    <location>
        <begin position="7"/>
        <end position="133"/>
    </location>
</feature>
<dbReference type="RefSeq" id="WP_311400664.1">
    <property type="nucleotide sequence ID" value="NZ_JAVRBG010000002.1"/>
</dbReference>
<feature type="modified residue" description="4-aspartylphosphate" evidence="1">
    <location>
        <position position="65"/>
    </location>
</feature>
<evidence type="ECO:0000313" key="3">
    <source>
        <dbReference type="EMBL" id="MDT0293697.1"/>
    </source>
</evidence>
<keyword evidence="1" id="KW-0597">Phosphoprotein</keyword>
<dbReference type="PANTHER" id="PTHR44520">
    <property type="entry name" value="RESPONSE REGULATOR RCP1-RELATED"/>
    <property type="match status" value="1"/>
</dbReference>
<protein>
    <submittedName>
        <fullName evidence="3">Response regulator</fullName>
    </submittedName>
</protein>
<organism evidence="3 4">
    <name type="scientific">Mesonia ostreae</name>
    <dbReference type="NCBI Taxonomy" id="861110"/>
    <lineage>
        <taxon>Bacteria</taxon>
        <taxon>Pseudomonadati</taxon>
        <taxon>Bacteroidota</taxon>
        <taxon>Flavobacteriia</taxon>
        <taxon>Flavobacteriales</taxon>
        <taxon>Flavobacteriaceae</taxon>
        <taxon>Mesonia</taxon>
    </lineage>
</organism>
<sequence length="133" mass="15629">MTKSQKHFIIVDDDALNNILTRMILTKAFDDVLIHIFSIPEDSLEFMKSQSNHSQPNEKIVLFLDINMPSLSAWEYLEEFNLFDTSIKEQYEIYILSSSIDPKDINRAKDSRLVKDFIEKPLRKEILLTMFNV</sequence>
<dbReference type="EMBL" id="JAVRBG010000002">
    <property type="protein sequence ID" value="MDT0293697.1"/>
    <property type="molecule type" value="Genomic_DNA"/>
</dbReference>
<dbReference type="InterPro" id="IPR052893">
    <property type="entry name" value="TCS_response_regulator"/>
</dbReference>
<reference evidence="4" key="1">
    <citation type="submission" date="2023-07" db="EMBL/GenBank/DDBJ databases">
        <title>Isolating and identifying novel microbial strains from the Mariana Trench.</title>
        <authorList>
            <person name="Fu H."/>
        </authorList>
    </citation>
    <scope>NUCLEOTIDE SEQUENCE [LARGE SCALE GENOMIC DNA]</scope>
    <source>
        <strain evidence="4">T-y2</strain>
    </source>
</reference>
<evidence type="ECO:0000259" key="2">
    <source>
        <dbReference type="PROSITE" id="PS50110"/>
    </source>
</evidence>
<keyword evidence="4" id="KW-1185">Reference proteome</keyword>
<evidence type="ECO:0000256" key="1">
    <source>
        <dbReference type="PROSITE-ProRule" id="PRU00169"/>
    </source>
</evidence>
<comment type="caution">
    <text evidence="3">The sequence shown here is derived from an EMBL/GenBank/DDBJ whole genome shotgun (WGS) entry which is preliminary data.</text>
</comment>
<dbReference type="PROSITE" id="PS50110">
    <property type="entry name" value="RESPONSE_REGULATORY"/>
    <property type="match status" value="1"/>
</dbReference>
<gene>
    <name evidence="3" type="ORF">RLT85_03545</name>
</gene>
<dbReference type="CDD" id="cd00156">
    <property type="entry name" value="REC"/>
    <property type="match status" value="1"/>
</dbReference>
<proteinExistence type="predicted"/>
<dbReference type="InterPro" id="IPR001789">
    <property type="entry name" value="Sig_transdc_resp-reg_receiver"/>
</dbReference>
<dbReference type="SUPFAM" id="SSF52172">
    <property type="entry name" value="CheY-like"/>
    <property type="match status" value="1"/>
</dbReference>
<dbReference type="Pfam" id="PF00072">
    <property type="entry name" value="Response_reg"/>
    <property type="match status" value="1"/>
</dbReference>
<evidence type="ECO:0000313" key="4">
    <source>
        <dbReference type="Proteomes" id="UP001182991"/>
    </source>
</evidence>
<dbReference type="Proteomes" id="UP001182991">
    <property type="component" value="Unassembled WGS sequence"/>
</dbReference>
<dbReference type="InterPro" id="IPR011006">
    <property type="entry name" value="CheY-like_superfamily"/>
</dbReference>
<accession>A0ABU2KG58</accession>
<dbReference type="Gene3D" id="3.40.50.2300">
    <property type="match status" value="1"/>
</dbReference>